<feature type="domain" description="HTH cro/C1-type" evidence="3">
    <location>
        <begin position="195"/>
        <end position="224"/>
    </location>
</feature>
<dbReference type="InterPro" id="IPR001091">
    <property type="entry name" value="RM_Methyltransferase"/>
</dbReference>
<dbReference type="Pfam" id="PF01555">
    <property type="entry name" value="N6_N4_Mtase"/>
    <property type="match status" value="1"/>
</dbReference>
<dbReference type="EMBL" id="MN739426">
    <property type="protein sequence ID" value="QHT04324.1"/>
    <property type="molecule type" value="Genomic_DNA"/>
</dbReference>
<dbReference type="InterPro" id="IPR001387">
    <property type="entry name" value="Cro/C1-type_HTH"/>
</dbReference>
<organism evidence="4">
    <name type="scientific">viral metagenome</name>
    <dbReference type="NCBI Taxonomy" id="1070528"/>
    <lineage>
        <taxon>unclassified sequences</taxon>
        <taxon>metagenomes</taxon>
        <taxon>organismal metagenomes</taxon>
    </lineage>
</organism>
<dbReference type="Gene3D" id="3.40.50.150">
    <property type="entry name" value="Vaccinia Virus protein VP39"/>
    <property type="match status" value="1"/>
</dbReference>
<reference evidence="4" key="1">
    <citation type="journal article" date="2020" name="Nature">
        <title>Giant virus diversity and host interactions through global metagenomics.</title>
        <authorList>
            <person name="Schulz F."/>
            <person name="Roux S."/>
            <person name="Paez-Espino D."/>
            <person name="Jungbluth S."/>
            <person name="Walsh D.A."/>
            <person name="Denef V.J."/>
            <person name="McMahon K.D."/>
            <person name="Konstantinidis K.T."/>
            <person name="Eloe-Fadrosh E.A."/>
            <person name="Kyrpides N.C."/>
            <person name="Woyke T."/>
        </authorList>
    </citation>
    <scope>NUCLEOTIDE SEQUENCE</scope>
    <source>
        <strain evidence="4">GVMAG-M-3300021185-45</strain>
    </source>
</reference>
<dbReference type="SMART" id="SM00530">
    <property type="entry name" value="HTH_XRE"/>
    <property type="match status" value="1"/>
</dbReference>
<evidence type="ECO:0000256" key="1">
    <source>
        <dbReference type="ARBA" id="ARBA00022603"/>
    </source>
</evidence>
<dbReference type="GO" id="GO:0003677">
    <property type="term" value="F:DNA binding"/>
    <property type="evidence" value="ECO:0007669"/>
    <property type="project" value="InterPro"/>
</dbReference>
<dbReference type="GO" id="GO:0008170">
    <property type="term" value="F:N-methyltransferase activity"/>
    <property type="evidence" value="ECO:0007669"/>
    <property type="project" value="InterPro"/>
</dbReference>
<dbReference type="InterPro" id="IPR002941">
    <property type="entry name" value="DNA_methylase_N4/N6"/>
</dbReference>
<dbReference type="GO" id="GO:0032259">
    <property type="term" value="P:methylation"/>
    <property type="evidence" value="ECO:0007669"/>
    <property type="project" value="UniProtKB-KW"/>
</dbReference>
<proteinExistence type="predicted"/>
<keyword evidence="1" id="KW-0489">Methyltransferase</keyword>
<keyword evidence="2" id="KW-0808">Transferase</keyword>
<protein>
    <recommendedName>
        <fullName evidence="3">HTH cro/C1-type domain-containing protein</fullName>
    </recommendedName>
</protein>
<dbReference type="PRINTS" id="PR00508">
    <property type="entry name" value="S21N4MTFRASE"/>
</dbReference>
<sequence length="313" mass="36882">MSIKLIVNNDKNIIYKQMSQITCKYDNENIKLFQGDCIDELKNVPDKSIQLICIDPPYNIGKDTWDNIDNYIEWLLSIIKILETKLKDNGSFFMFHNEMETISELMVAIRKQTKFVYKQMIVWNKRFNESKKKGFMDGYVVKNDMHNWNKMAEYILFYTFDNTYKLKEARTNHKVSQMTISREIVSKTGGYTGWYSNLETGKNMPTRETIKPIEKHLHLTYEDIVPKFNNMKTDHSVWNYDMAKRCPVHITPKPIDLLKNIINHTTDEGDMVLDCFAGSGSMGFACLETNRKCILIEKEEKYCNYIEEELKKT</sequence>
<dbReference type="InterPro" id="IPR029063">
    <property type="entry name" value="SAM-dependent_MTases_sf"/>
</dbReference>
<dbReference type="AlphaFoldDB" id="A0A6C0CL09"/>
<dbReference type="PROSITE" id="PS50943">
    <property type="entry name" value="HTH_CROC1"/>
    <property type="match status" value="1"/>
</dbReference>
<dbReference type="CDD" id="cd00093">
    <property type="entry name" value="HTH_XRE"/>
    <property type="match status" value="1"/>
</dbReference>
<evidence type="ECO:0000313" key="4">
    <source>
        <dbReference type="EMBL" id="QHT04324.1"/>
    </source>
</evidence>
<name>A0A6C0CL09_9ZZZZ</name>
<evidence type="ECO:0000256" key="2">
    <source>
        <dbReference type="ARBA" id="ARBA00022679"/>
    </source>
</evidence>
<accession>A0A6C0CL09</accession>
<evidence type="ECO:0000259" key="3">
    <source>
        <dbReference type="PROSITE" id="PS50943"/>
    </source>
</evidence>
<dbReference type="SUPFAM" id="SSF53335">
    <property type="entry name" value="S-adenosyl-L-methionine-dependent methyltransferases"/>
    <property type="match status" value="1"/>
</dbReference>